<comment type="subcellular location">
    <subcellularLocation>
        <location evidence="1">Nucleus</location>
    </subcellularLocation>
</comment>
<keyword evidence="1" id="KW-0866">Nonsense-mediated mRNA decay</keyword>
<evidence type="ECO:0000256" key="2">
    <source>
        <dbReference type="SAM" id="MobiDB-lite"/>
    </source>
</evidence>
<evidence type="ECO:0000256" key="1">
    <source>
        <dbReference type="RuleBase" id="RU369098"/>
    </source>
</evidence>
<feature type="domain" description="DNA/RNA-binding" evidence="3">
    <location>
        <begin position="191"/>
        <end position="479"/>
    </location>
</feature>
<reference evidence="5 6" key="1">
    <citation type="submission" date="2016-04" db="EMBL/GenBank/DDBJ databases">
        <title>A degradative enzymes factory behind the ericoid mycorrhizal symbiosis.</title>
        <authorList>
            <consortium name="DOE Joint Genome Institute"/>
            <person name="Martino E."/>
            <person name="Morin E."/>
            <person name="Grelet G."/>
            <person name="Kuo A."/>
            <person name="Kohler A."/>
            <person name="Daghino S."/>
            <person name="Barry K."/>
            <person name="Choi C."/>
            <person name="Cichocki N."/>
            <person name="Clum A."/>
            <person name="Copeland A."/>
            <person name="Hainaut M."/>
            <person name="Haridas S."/>
            <person name="Labutti K."/>
            <person name="Lindquist E."/>
            <person name="Lipzen A."/>
            <person name="Khouja H.-R."/>
            <person name="Murat C."/>
            <person name="Ohm R."/>
            <person name="Olson A."/>
            <person name="Spatafora J."/>
            <person name="Veneault-Fourrey C."/>
            <person name="Henrissat B."/>
            <person name="Grigoriev I."/>
            <person name="Martin F."/>
            <person name="Perotto S."/>
        </authorList>
    </citation>
    <scope>NUCLEOTIDE SEQUENCE [LARGE SCALE GENOMIC DNA]</scope>
    <source>
        <strain evidence="5 6">F</strain>
    </source>
</reference>
<accession>A0A2J6RY71</accession>
<keyword evidence="1" id="KW-0539">Nucleus</keyword>
<evidence type="ECO:0000259" key="3">
    <source>
        <dbReference type="Pfam" id="PF10373"/>
    </source>
</evidence>
<dbReference type="OrthoDB" id="69928at2759"/>
<feature type="region of interest" description="Disordered" evidence="2">
    <location>
        <begin position="559"/>
        <end position="591"/>
    </location>
</feature>
<dbReference type="Gene3D" id="1.25.40.10">
    <property type="entry name" value="Tetratricopeptide repeat domain"/>
    <property type="match status" value="1"/>
</dbReference>
<dbReference type="AlphaFoldDB" id="A0A2J6RY71"/>
<dbReference type="EMBL" id="KZ613942">
    <property type="protein sequence ID" value="PMD43445.1"/>
    <property type="molecule type" value="Genomic_DNA"/>
</dbReference>
<protein>
    <recommendedName>
        <fullName evidence="1">Nonsense-mediated mRNA decay factor</fullName>
    </recommendedName>
</protein>
<dbReference type="STRING" id="1149755.A0A2J6RY71"/>
<dbReference type="Pfam" id="PF10374">
    <property type="entry name" value="EST1"/>
    <property type="match status" value="1"/>
</dbReference>
<dbReference type="InterPro" id="IPR018834">
    <property type="entry name" value="DNA/RNA-bd_Est1-type"/>
</dbReference>
<dbReference type="GO" id="GO:0005634">
    <property type="term" value="C:nucleus"/>
    <property type="evidence" value="ECO:0007669"/>
    <property type="project" value="UniProtKB-SubCell"/>
</dbReference>
<name>A0A2J6RY71_HYAVF</name>
<dbReference type="InterPro" id="IPR045153">
    <property type="entry name" value="Est1/Ebs1-like"/>
</dbReference>
<keyword evidence="6" id="KW-1185">Reference proteome</keyword>
<dbReference type="Pfam" id="PF10373">
    <property type="entry name" value="EST1_DNA_bind"/>
    <property type="match status" value="1"/>
</dbReference>
<organism evidence="5 6">
    <name type="scientific">Hyaloscypha variabilis (strain UAMH 11265 / GT02V1 / F)</name>
    <name type="common">Meliniomyces variabilis</name>
    <dbReference type="NCBI Taxonomy" id="1149755"/>
    <lineage>
        <taxon>Eukaryota</taxon>
        <taxon>Fungi</taxon>
        <taxon>Dikarya</taxon>
        <taxon>Ascomycota</taxon>
        <taxon>Pezizomycotina</taxon>
        <taxon>Leotiomycetes</taxon>
        <taxon>Helotiales</taxon>
        <taxon>Hyaloscyphaceae</taxon>
        <taxon>Hyaloscypha</taxon>
        <taxon>Hyaloscypha variabilis</taxon>
    </lineage>
</organism>
<dbReference type="PANTHER" id="PTHR15696:SF36">
    <property type="entry name" value="NONSENSE-MEDIATED MRNA DECAY FACTOR"/>
    <property type="match status" value="1"/>
</dbReference>
<evidence type="ECO:0000313" key="5">
    <source>
        <dbReference type="EMBL" id="PMD43445.1"/>
    </source>
</evidence>
<feature type="compositionally biased region" description="Low complexity" evidence="2">
    <location>
        <begin position="559"/>
        <end position="574"/>
    </location>
</feature>
<dbReference type="InterPro" id="IPR011990">
    <property type="entry name" value="TPR-like_helical_dom_sf"/>
</dbReference>
<dbReference type="GO" id="GO:0000184">
    <property type="term" value="P:nuclear-transcribed mRNA catabolic process, nonsense-mediated decay"/>
    <property type="evidence" value="ECO:0007669"/>
    <property type="project" value="UniProtKB-KW"/>
</dbReference>
<feature type="region of interest" description="Disordered" evidence="2">
    <location>
        <begin position="693"/>
        <end position="716"/>
    </location>
</feature>
<comment type="function">
    <text evidence="1">Plays a role in nonsense-mediated mRNA decay.</text>
</comment>
<sequence length="858" mass="95524">MAAPVIQQWQRAQEYERELIPLLTKWGKDGPTFEQINDLINEYRTASEYTVFLDFEYAVNQGVGQRLWDAHTKINNRFKKLLAEYRKGDQKKMIVERRKFEKRYADFIKTSQFFYKGYIQRLASHFVGMKGLHRIANRLSLSTLSVDERIQPTPKVEHLIEMSCHATLLRLGDLSRYRNNMRTKDRSWAPAMAYYSLANDLYPDSGAAHNQMAVIATTDGNHLDAVYHFYRAIATKEPHPLAQGNLELEFKKIITSWQKKRPHPKPDGLATLIWWFVLLHAKFYEGVDFSTHEELENEVLSRLALLLKEQSFGETLEKFVLISLAAESLAGERFRKQGDRATPEIIKSYLFCLAFNVRMMFVLLQVLLPELEDPASGEELPNGEGGSRSDRPNEKITAVAARVFPALRQYSVWLASGAGLILTSAGTASIQVHAKEMWMMYADVLTRLANFFPVEQLGSVSYLLEEDESTVGFQPLRNPSLAPECNLYVDEKGELKPRITDLNVKRDLPHVEMQARVLNILLCGLSLQLKAEIPLALSSDTGAPAFTFVEEGLSLVSPAPAQSSIPSYSSPIRPTGEYSTEERVQGSASSYTGPLRINGYSVHGVTNRTTDAGDESIAASDSHQSMDTDMHRMVDNLLEPPSSRNTTSNETSYGMHSATANEVFAPLTSSGFEPRFNGTPKMLPSLPGFYNSAFTPQPNELQPLSPNRPMSARQSSPLSLATPEQRLQAAMALDEVTGYHPTKSGSWGRKASRPLSNLISQPVNQILQESLAQQFMTMPSSAFSESSSIYANNTPQEQYHAGVGAWRGGLPPINGNNSTIYPGASDFDKTTMLQSSIYDGSQPAFGGYAQTPPGGQDG</sequence>
<dbReference type="Proteomes" id="UP000235786">
    <property type="component" value="Unassembled WGS sequence"/>
</dbReference>
<dbReference type="InterPro" id="IPR019458">
    <property type="entry name" value="Est1-like_N"/>
</dbReference>
<evidence type="ECO:0000313" key="6">
    <source>
        <dbReference type="Proteomes" id="UP000235786"/>
    </source>
</evidence>
<dbReference type="SUPFAM" id="SSF48452">
    <property type="entry name" value="TPR-like"/>
    <property type="match status" value="1"/>
</dbReference>
<gene>
    <name evidence="5" type="ORF">L207DRAFT_526609</name>
</gene>
<dbReference type="PANTHER" id="PTHR15696">
    <property type="entry name" value="SMG-7 SUPPRESSOR WITH MORPHOLOGICAL EFFECT ON GENITALIA PROTEIN 7"/>
    <property type="match status" value="1"/>
</dbReference>
<feature type="domain" description="Telomerase activating protein Est1-like N-terminal" evidence="4">
    <location>
        <begin position="64"/>
        <end position="181"/>
    </location>
</feature>
<evidence type="ECO:0000259" key="4">
    <source>
        <dbReference type="Pfam" id="PF10374"/>
    </source>
</evidence>
<proteinExistence type="predicted"/>
<feature type="compositionally biased region" description="Polar residues" evidence="2">
    <location>
        <begin position="693"/>
        <end position="705"/>
    </location>
</feature>